<dbReference type="InParanoid" id="A0A2P5EKE6"/>
<evidence type="ECO:0000313" key="2">
    <source>
        <dbReference type="Proteomes" id="UP000237000"/>
    </source>
</evidence>
<sequence>MLLGSRRRWNKLKGWKHRRWRKSHTTGACRVHEYCSQCIIELYFVFKLLVMMSHKLIKFLLKGTLPLAMLLYGLPHSRQLLHQLMNLGRLIPRSSSRHRWWRRRIRRIYSWV</sequence>
<dbReference type="EMBL" id="JXTC01000138">
    <property type="protein sequence ID" value="PON85972.1"/>
    <property type="molecule type" value="Genomic_DNA"/>
</dbReference>
<proteinExistence type="predicted"/>
<dbReference type="AlphaFoldDB" id="A0A2P5EKE6"/>
<reference evidence="2" key="1">
    <citation type="submission" date="2016-06" db="EMBL/GenBank/DDBJ databases">
        <title>Parallel loss of symbiosis genes in relatives of nitrogen-fixing non-legume Parasponia.</title>
        <authorList>
            <person name="Van Velzen R."/>
            <person name="Holmer R."/>
            <person name="Bu F."/>
            <person name="Rutten L."/>
            <person name="Van Zeijl A."/>
            <person name="Liu W."/>
            <person name="Santuari L."/>
            <person name="Cao Q."/>
            <person name="Sharma T."/>
            <person name="Shen D."/>
            <person name="Roswanjaya Y."/>
            <person name="Wardhani T."/>
            <person name="Kalhor M.S."/>
            <person name="Jansen J."/>
            <person name="Van den Hoogen J."/>
            <person name="Gungor B."/>
            <person name="Hartog M."/>
            <person name="Hontelez J."/>
            <person name="Verver J."/>
            <person name="Yang W.-C."/>
            <person name="Schijlen E."/>
            <person name="Repin R."/>
            <person name="Schilthuizen M."/>
            <person name="Schranz E."/>
            <person name="Heidstra R."/>
            <person name="Miyata K."/>
            <person name="Fedorova E."/>
            <person name="Kohlen W."/>
            <person name="Bisseling T."/>
            <person name="Smit S."/>
            <person name="Geurts R."/>
        </authorList>
    </citation>
    <scope>NUCLEOTIDE SEQUENCE [LARGE SCALE GENOMIC DNA]</scope>
    <source>
        <strain evidence="2">cv. RG33-2</strain>
    </source>
</reference>
<dbReference type="Proteomes" id="UP000237000">
    <property type="component" value="Unassembled WGS sequence"/>
</dbReference>
<accession>A0A2P5EKE6</accession>
<protein>
    <submittedName>
        <fullName evidence="1">Uncharacterized protein</fullName>
    </submittedName>
</protein>
<organism evidence="1 2">
    <name type="scientific">Trema orientale</name>
    <name type="common">Charcoal tree</name>
    <name type="synonym">Celtis orientalis</name>
    <dbReference type="NCBI Taxonomy" id="63057"/>
    <lineage>
        <taxon>Eukaryota</taxon>
        <taxon>Viridiplantae</taxon>
        <taxon>Streptophyta</taxon>
        <taxon>Embryophyta</taxon>
        <taxon>Tracheophyta</taxon>
        <taxon>Spermatophyta</taxon>
        <taxon>Magnoliopsida</taxon>
        <taxon>eudicotyledons</taxon>
        <taxon>Gunneridae</taxon>
        <taxon>Pentapetalae</taxon>
        <taxon>rosids</taxon>
        <taxon>fabids</taxon>
        <taxon>Rosales</taxon>
        <taxon>Cannabaceae</taxon>
        <taxon>Trema</taxon>
    </lineage>
</organism>
<comment type="caution">
    <text evidence="1">The sequence shown here is derived from an EMBL/GenBank/DDBJ whole genome shotgun (WGS) entry which is preliminary data.</text>
</comment>
<evidence type="ECO:0000313" key="1">
    <source>
        <dbReference type="EMBL" id="PON85972.1"/>
    </source>
</evidence>
<name>A0A2P5EKE6_TREOI</name>
<gene>
    <name evidence="1" type="ORF">TorRG33x02_181770</name>
</gene>
<keyword evidence="2" id="KW-1185">Reference proteome</keyword>
<dbReference type="OrthoDB" id="10502086at2759"/>